<reference evidence="1 2" key="1">
    <citation type="submission" date="2020-08" db="EMBL/GenBank/DDBJ databases">
        <title>Genomic Encyclopedia of Type Strains, Phase IV (KMG-IV): sequencing the most valuable type-strain genomes for metagenomic binning, comparative biology and taxonomic classification.</title>
        <authorList>
            <person name="Goeker M."/>
        </authorList>
    </citation>
    <scope>NUCLEOTIDE SEQUENCE [LARGE SCALE GENOMIC DNA]</scope>
    <source>
        <strain evidence="1 2">DSM 19331</strain>
    </source>
</reference>
<dbReference type="AlphaFoldDB" id="A0A7W6FGV0"/>
<evidence type="ECO:0000313" key="2">
    <source>
        <dbReference type="Proteomes" id="UP000545490"/>
    </source>
</evidence>
<organism evidence="1 2">
    <name type="scientific">Rhizobium fabae</name>
    <dbReference type="NCBI Taxonomy" id="573179"/>
    <lineage>
        <taxon>Bacteria</taxon>
        <taxon>Pseudomonadati</taxon>
        <taxon>Pseudomonadota</taxon>
        <taxon>Alphaproteobacteria</taxon>
        <taxon>Hyphomicrobiales</taxon>
        <taxon>Rhizobiaceae</taxon>
        <taxon>Rhizobium/Agrobacterium group</taxon>
        <taxon>Rhizobium</taxon>
    </lineage>
</organism>
<evidence type="ECO:0000313" key="1">
    <source>
        <dbReference type="EMBL" id="MBB3913297.1"/>
    </source>
</evidence>
<comment type="caution">
    <text evidence="1">The sequence shown here is derived from an EMBL/GenBank/DDBJ whole genome shotgun (WGS) entry which is preliminary data.</text>
</comment>
<dbReference type="Proteomes" id="UP000545490">
    <property type="component" value="Unassembled WGS sequence"/>
</dbReference>
<name>A0A7W6FGV0_9HYPH</name>
<sequence>MILKKVTMFVAVDGYSRSKPRGFQRFCAPNPLVEATRSIARLG</sequence>
<gene>
    <name evidence="1" type="ORF">GGQ65_000552</name>
</gene>
<protein>
    <submittedName>
        <fullName evidence="1">Uncharacterized protein</fullName>
    </submittedName>
</protein>
<accession>A0A7W6FGV0</accession>
<proteinExistence type="predicted"/>
<dbReference type="EMBL" id="JACIDG010000001">
    <property type="protein sequence ID" value="MBB3913297.1"/>
    <property type="molecule type" value="Genomic_DNA"/>
</dbReference>